<dbReference type="InterPro" id="IPR010985">
    <property type="entry name" value="Ribbon_hlx_hlx"/>
</dbReference>
<dbReference type="Gene3D" id="1.10.1220.10">
    <property type="entry name" value="Met repressor-like"/>
    <property type="match status" value="1"/>
</dbReference>
<dbReference type="Pfam" id="PF22513">
    <property type="entry name" value="FitA-like_RHH"/>
    <property type="match status" value="1"/>
</dbReference>
<dbReference type="RefSeq" id="WP_070318719.1">
    <property type="nucleotide sequence ID" value="NZ_CP084585.1"/>
</dbReference>
<sequence length="77" mass="8325">MSVSLTVRDVPDDVRDELAARAARSGRSLQEYLRATLTELASHPSAADALATARGRARSYPDLTAQDVLDDLDAGRR</sequence>
<evidence type="ECO:0000259" key="1">
    <source>
        <dbReference type="Pfam" id="PF22513"/>
    </source>
</evidence>
<evidence type="ECO:0000313" key="3">
    <source>
        <dbReference type="Proteomes" id="UP001240250"/>
    </source>
</evidence>
<dbReference type="InterPro" id="IPR013321">
    <property type="entry name" value="Arc_rbn_hlx_hlx"/>
</dbReference>
<dbReference type="SUPFAM" id="SSF47598">
    <property type="entry name" value="Ribbon-helix-helix"/>
    <property type="match status" value="1"/>
</dbReference>
<dbReference type="InterPro" id="IPR053853">
    <property type="entry name" value="FitA-like_RHH"/>
</dbReference>
<reference evidence="2 3" key="1">
    <citation type="submission" date="2023-07" db="EMBL/GenBank/DDBJ databases">
        <title>Sequencing the genomes of 1000 actinobacteria strains.</title>
        <authorList>
            <person name="Klenk H.-P."/>
        </authorList>
    </citation>
    <scope>NUCLEOTIDE SEQUENCE [LARGE SCALE GENOMIC DNA]</scope>
    <source>
        <strain evidence="2 3">DSM 14785</strain>
    </source>
</reference>
<organism evidence="2 3">
    <name type="scientific">Cellulomonas iranensis</name>
    <dbReference type="NCBI Taxonomy" id="76862"/>
    <lineage>
        <taxon>Bacteria</taxon>
        <taxon>Bacillati</taxon>
        <taxon>Actinomycetota</taxon>
        <taxon>Actinomycetes</taxon>
        <taxon>Micrococcales</taxon>
        <taxon>Cellulomonadaceae</taxon>
        <taxon>Cellulomonas</taxon>
    </lineage>
</organism>
<name>A0ABU0GLE0_9CELL</name>
<gene>
    <name evidence="2" type="ORF">JO380_001922</name>
</gene>
<comment type="caution">
    <text evidence="2">The sequence shown here is derived from an EMBL/GenBank/DDBJ whole genome shotgun (WGS) entry which is preliminary data.</text>
</comment>
<keyword evidence="3" id="KW-1185">Reference proteome</keyword>
<protein>
    <submittedName>
        <fullName evidence="2">Plasmid stability protein</fullName>
    </submittedName>
</protein>
<evidence type="ECO:0000313" key="2">
    <source>
        <dbReference type="EMBL" id="MDQ0425541.1"/>
    </source>
</evidence>
<dbReference type="EMBL" id="JAUSVM010000001">
    <property type="protein sequence ID" value="MDQ0425541.1"/>
    <property type="molecule type" value="Genomic_DNA"/>
</dbReference>
<feature type="domain" description="Antitoxin FitA-like ribbon-helix-helix" evidence="1">
    <location>
        <begin position="4"/>
        <end position="40"/>
    </location>
</feature>
<accession>A0ABU0GLE0</accession>
<dbReference type="Proteomes" id="UP001240250">
    <property type="component" value="Unassembled WGS sequence"/>
</dbReference>
<proteinExistence type="predicted"/>